<dbReference type="Proteomes" id="UP000030764">
    <property type="component" value="Unassembled WGS sequence"/>
</dbReference>
<name>A0A085M9H4_9BILA</name>
<proteinExistence type="predicted"/>
<gene>
    <name evidence="1" type="ORF">M513_05137</name>
</gene>
<protein>
    <submittedName>
        <fullName evidence="1">Uncharacterized protein</fullName>
    </submittedName>
</protein>
<evidence type="ECO:0000313" key="2">
    <source>
        <dbReference type="Proteomes" id="UP000030764"/>
    </source>
</evidence>
<evidence type="ECO:0000313" key="1">
    <source>
        <dbReference type="EMBL" id="KFD53870.1"/>
    </source>
</evidence>
<keyword evidence="2" id="KW-1185">Reference proteome</keyword>
<dbReference type="EMBL" id="KL363212">
    <property type="protein sequence ID" value="KFD53870.1"/>
    <property type="molecule type" value="Genomic_DNA"/>
</dbReference>
<accession>A0A085M9H4</accession>
<reference evidence="1 2" key="1">
    <citation type="journal article" date="2014" name="Nat. Genet.">
        <title>Genome and transcriptome of the porcine whipworm Trichuris suis.</title>
        <authorList>
            <person name="Jex A.R."/>
            <person name="Nejsum P."/>
            <person name="Schwarz E.M."/>
            <person name="Hu L."/>
            <person name="Young N.D."/>
            <person name="Hall R.S."/>
            <person name="Korhonen P.K."/>
            <person name="Liao S."/>
            <person name="Thamsborg S."/>
            <person name="Xia J."/>
            <person name="Xu P."/>
            <person name="Wang S."/>
            <person name="Scheerlinck J.P."/>
            <person name="Hofmann A."/>
            <person name="Sternberg P.W."/>
            <person name="Wang J."/>
            <person name="Gasser R.B."/>
        </authorList>
    </citation>
    <scope>NUCLEOTIDE SEQUENCE [LARGE SCALE GENOMIC DNA]</scope>
    <source>
        <strain evidence="1">DCEP-RM93M</strain>
    </source>
</reference>
<organism evidence="1 2">
    <name type="scientific">Trichuris suis</name>
    <name type="common">pig whipworm</name>
    <dbReference type="NCBI Taxonomy" id="68888"/>
    <lineage>
        <taxon>Eukaryota</taxon>
        <taxon>Metazoa</taxon>
        <taxon>Ecdysozoa</taxon>
        <taxon>Nematoda</taxon>
        <taxon>Enoplea</taxon>
        <taxon>Dorylaimia</taxon>
        <taxon>Trichinellida</taxon>
        <taxon>Trichuridae</taxon>
        <taxon>Trichuris</taxon>
    </lineage>
</organism>
<sequence>MYLHTRNIYVIYSFYVVHVAYNQIAVFAYKTGLIPSSEHLSAEDGSHDAQVRDILFIFYWSVRVSPKWAVPALLTIIEPDVETSLSLRHLMFIVILG</sequence>
<dbReference type="AlphaFoldDB" id="A0A085M9H4"/>